<keyword evidence="3" id="KW-1185">Reference proteome</keyword>
<dbReference type="Proteomes" id="UP001254608">
    <property type="component" value="Unassembled WGS sequence"/>
</dbReference>
<evidence type="ECO:0000256" key="1">
    <source>
        <dbReference type="SAM" id="MobiDB-lite"/>
    </source>
</evidence>
<organism evidence="2 3">
    <name type="scientific">Banduia mediterranea</name>
    <dbReference type="NCBI Taxonomy" id="3075609"/>
    <lineage>
        <taxon>Bacteria</taxon>
        <taxon>Pseudomonadati</taxon>
        <taxon>Pseudomonadota</taxon>
        <taxon>Gammaproteobacteria</taxon>
        <taxon>Nevskiales</taxon>
        <taxon>Algiphilaceae</taxon>
        <taxon>Banduia</taxon>
    </lineage>
</organism>
<proteinExistence type="predicted"/>
<comment type="caution">
    <text evidence="2">The sequence shown here is derived from an EMBL/GenBank/DDBJ whole genome shotgun (WGS) entry which is preliminary data.</text>
</comment>
<gene>
    <name evidence="2" type="ORF">RM530_06985</name>
</gene>
<evidence type="ECO:0000313" key="2">
    <source>
        <dbReference type="EMBL" id="MDT0497110.1"/>
    </source>
</evidence>
<name>A0ABU2WHS7_9GAMM</name>
<sequence length="150" mass="16355">MPDLKMFESALTRLQVSRYGELVQLVMPGEGALIVPTAEFTFAQKWAQRRNSTGSPIRDRALVLEKLDTVIARSGSLVSTRGSRKPLETLVRAMRGAGFAPEEWNLPADLKTVPKPDSGIPAKPKAGNVAETDDPEDDEQPDSPDVDDPD</sequence>
<feature type="region of interest" description="Disordered" evidence="1">
    <location>
        <begin position="103"/>
        <end position="150"/>
    </location>
</feature>
<feature type="compositionally biased region" description="Acidic residues" evidence="1">
    <location>
        <begin position="131"/>
        <end position="150"/>
    </location>
</feature>
<reference evidence="2 3" key="1">
    <citation type="submission" date="2023-09" db="EMBL/GenBank/DDBJ databases">
        <authorList>
            <person name="Rey-Velasco X."/>
        </authorList>
    </citation>
    <scope>NUCLEOTIDE SEQUENCE [LARGE SCALE GENOMIC DNA]</scope>
    <source>
        <strain evidence="2 3">W345</strain>
    </source>
</reference>
<dbReference type="RefSeq" id="WP_311364503.1">
    <property type="nucleotide sequence ID" value="NZ_JAVRIC010000007.1"/>
</dbReference>
<protein>
    <submittedName>
        <fullName evidence="2">Uncharacterized protein</fullName>
    </submittedName>
</protein>
<evidence type="ECO:0000313" key="3">
    <source>
        <dbReference type="Proteomes" id="UP001254608"/>
    </source>
</evidence>
<accession>A0ABU2WHS7</accession>
<dbReference type="EMBL" id="JAVRIC010000007">
    <property type="protein sequence ID" value="MDT0497110.1"/>
    <property type="molecule type" value="Genomic_DNA"/>
</dbReference>